<sequence length="355" mass="41475">MDFLSETINAEIAKKKRQLELAEQKLGGKKKYIRKGDLEKIREEEYLAEQRRIEEEREEKLRAKLALEDIEQKKENKDQEKKDTTDETEQIGTIPEEEVIRRLRAKGQPIRLFDESSRQRQLRLRALELMEERSDGQRNDFMKVLEAMDTDLQLDLLRKPADGQAETQADKNKSKKGSSYAEIDTTELTMEMVQNNAERVFGLIYVFFKRALREWESDLDIRSEDVKRSQQGKTNAAIQIQAADYMRPFFRQLKKKTLDSDVLALIAEICIRLQEREYLKANDAYLRLSIGNAPWPIGVTMVGIHERSGREKIHSAQIAHVLNDETQRKWIQSIKRLMTFLQNKYPPSDLSKCVG</sequence>
<organism evidence="1 2">
    <name type="scientific">Entomophthora muscae</name>
    <dbReference type="NCBI Taxonomy" id="34485"/>
    <lineage>
        <taxon>Eukaryota</taxon>
        <taxon>Fungi</taxon>
        <taxon>Fungi incertae sedis</taxon>
        <taxon>Zoopagomycota</taxon>
        <taxon>Entomophthoromycotina</taxon>
        <taxon>Entomophthoromycetes</taxon>
        <taxon>Entomophthorales</taxon>
        <taxon>Entomophthoraceae</taxon>
        <taxon>Entomophthora</taxon>
    </lineage>
</organism>
<proteinExistence type="predicted"/>
<gene>
    <name evidence="1" type="ORF">DSO57_1009592</name>
</gene>
<evidence type="ECO:0000313" key="1">
    <source>
        <dbReference type="EMBL" id="KAJ9078179.1"/>
    </source>
</evidence>
<reference evidence="1" key="1">
    <citation type="submission" date="2022-04" db="EMBL/GenBank/DDBJ databases">
        <title>Genome of the entomopathogenic fungus Entomophthora muscae.</title>
        <authorList>
            <person name="Elya C."/>
            <person name="Lovett B.R."/>
            <person name="Lee E."/>
            <person name="Macias A.M."/>
            <person name="Hajek A.E."/>
            <person name="De Bivort B.L."/>
            <person name="Kasson M.T."/>
            <person name="De Fine Licht H.H."/>
            <person name="Stajich J.E."/>
        </authorList>
    </citation>
    <scope>NUCLEOTIDE SEQUENCE</scope>
    <source>
        <strain evidence="1">Berkeley</strain>
    </source>
</reference>
<name>A0ACC2TUC9_9FUNG</name>
<dbReference type="Proteomes" id="UP001165960">
    <property type="component" value="Unassembled WGS sequence"/>
</dbReference>
<comment type="caution">
    <text evidence="1">The sequence shown here is derived from an EMBL/GenBank/DDBJ whole genome shotgun (WGS) entry which is preliminary data.</text>
</comment>
<keyword evidence="2" id="KW-1185">Reference proteome</keyword>
<dbReference type="EMBL" id="QTSX02002160">
    <property type="protein sequence ID" value="KAJ9078179.1"/>
    <property type="molecule type" value="Genomic_DNA"/>
</dbReference>
<protein>
    <submittedName>
        <fullName evidence="1">Uncharacterized protein</fullName>
    </submittedName>
</protein>
<accession>A0ACC2TUC9</accession>
<evidence type="ECO:0000313" key="2">
    <source>
        <dbReference type="Proteomes" id="UP001165960"/>
    </source>
</evidence>